<reference evidence="1" key="2">
    <citation type="submission" date="2025-08" db="UniProtKB">
        <authorList>
            <consortium name="Ensembl"/>
        </authorList>
    </citation>
    <scope>IDENTIFICATION</scope>
</reference>
<reference evidence="1" key="1">
    <citation type="submission" date="2020-11" db="EMBL/GenBank/DDBJ databases">
        <authorList>
            <person name="Davenport K.M."/>
            <person name="Bickhart D.M."/>
            <person name="Smith T.P.L."/>
            <person name="Murdoch B.M."/>
            <person name="Rosen B.D."/>
        </authorList>
    </citation>
    <scope>NUCLEOTIDE SEQUENCE [LARGE SCALE GENOMIC DNA]</scope>
    <source>
        <strain evidence="1">OAR_USU_Benz2616</strain>
    </source>
</reference>
<proteinExistence type="predicted"/>
<accession>A0AC11E138</accession>
<name>A0AC11E138_SHEEP</name>
<evidence type="ECO:0000313" key="1">
    <source>
        <dbReference type="Ensembl" id="ENSOARP00020051617.1"/>
    </source>
</evidence>
<reference evidence="1" key="3">
    <citation type="submission" date="2025-09" db="UniProtKB">
        <authorList>
            <consortium name="Ensembl"/>
        </authorList>
    </citation>
    <scope>IDENTIFICATION</scope>
</reference>
<sequence length="218" mass="24105">MVRWGNFTINRTDPTPPLSHSLPHCLIQPLSQDIKSPVHPQHPQEPSCKAMKMRQLCLSAALLFLLVILADSTPVYEQHTQDEVGHVMISGKRLEKRSVKELPTAILQEENKATSRPAFCLERKFSGPCITPEIRYFYNAKTGHCEHFIYGGCNGKKNNFLTEEECIKICGQGAGSRARAQGEGKGGGKRQSPGGHTPFTLHSIFLLAAAKRRGCSVL</sequence>
<dbReference type="Ensembl" id="ENSOART00020058241.1">
    <property type="protein sequence ID" value="ENSOARP00020051617.1"/>
    <property type="gene ID" value="ENSOARG00020028566.1"/>
</dbReference>
<organism evidence="1">
    <name type="scientific">Ovis aries</name>
    <name type="common">Sheep</name>
    <dbReference type="NCBI Taxonomy" id="9940"/>
    <lineage>
        <taxon>Eukaryota</taxon>
        <taxon>Metazoa</taxon>
        <taxon>Chordata</taxon>
        <taxon>Craniata</taxon>
        <taxon>Vertebrata</taxon>
        <taxon>Euteleostomi</taxon>
        <taxon>Mammalia</taxon>
        <taxon>Eutheria</taxon>
        <taxon>Laurasiatheria</taxon>
        <taxon>Artiodactyla</taxon>
        <taxon>Ruminantia</taxon>
        <taxon>Pecora</taxon>
        <taxon>Bovidae</taxon>
        <taxon>Caprinae</taxon>
        <taxon>Ovis</taxon>
    </lineage>
</organism>
<protein>
    <submittedName>
        <fullName evidence="1">Uncharacterized protein</fullName>
    </submittedName>
</protein>